<dbReference type="InterPro" id="IPR036812">
    <property type="entry name" value="NAD(P)_OxRdtase_dom_sf"/>
</dbReference>
<dbReference type="SUPFAM" id="SSF51430">
    <property type="entry name" value="NAD(P)-linked oxidoreductase"/>
    <property type="match status" value="1"/>
</dbReference>
<dbReference type="InterPro" id="IPR023210">
    <property type="entry name" value="NADP_OxRdtase_dom"/>
</dbReference>
<accession>A0ABZ1C3Y1</accession>
<dbReference type="PANTHER" id="PTHR43312">
    <property type="entry name" value="D-THREO-ALDOSE 1-DEHYDROGENASE"/>
    <property type="match status" value="1"/>
</dbReference>
<name>A0ABZ1C3Y1_9BACT</name>
<evidence type="ECO:0000313" key="3">
    <source>
        <dbReference type="Proteomes" id="UP000738431"/>
    </source>
</evidence>
<organism evidence="2 3">
    <name type="scientific">Actomonas aquatica</name>
    <dbReference type="NCBI Taxonomy" id="2866162"/>
    <lineage>
        <taxon>Bacteria</taxon>
        <taxon>Pseudomonadati</taxon>
        <taxon>Verrucomicrobiota</taxon>
        <taxon>Opitutia</taxon>
        <taxon>Opitutales</taxon>
        <taxon>Opitutaceae</taxon>
        <taxon>Actomonas</taxon>
    </lineage>
</organism>
<evidence type="ECO:0000313" key="2">
    <source>
        <dbReference type="EMBL" id="WRQ86269.1"/>
    </source>
</evidence>
<feature type="domain" description="NADP-dependent oxidoreductase" evidence="1">
    <location>
        <begin position="15"/>
        <end position="317"/>
    </location>
</feature>
<dbReference type="GO" id="GO:0016491">
    <property type="term" value="F:oxidoreductase activity"/>
    <property type="evidence" value="ECO:0007669"/>
    <property type="project" value="UniProtKB-KW"/>
</dbReference>
<protein>
    <submittedName>
        <fullName evidence="2">Aldo/keto reductase</fullName>
        <ecNumber evidence="2">1.1.1.-</ecNumber>
    </submittedName>
</protein>
<keyword evidence="2" id="KW-0560">Oxidoreductase</keyword>
<evidence type="ECO:0000259" key="1">
    <source>
        <dbReference type="Pfam" id="PF00248"/>
    </source>
</evidence>
<dbReference type="EC" id="1.1.1.-" evidence="2"/>
<gene>
    <name evidence="2" type="ORF">K1X11_015750</name>
</gene>
<dbReference type="Proteomes" id="UP000738431">
    <property type="component" value="Chromosome"/>
</dbReference>
<dbReference type="CDD" id="cd19086">
    <property type="entry name" value="AKR_AKR11C1"/>
    <property type="match status" value="1"/>
</dbReference>
<reference evidence="2 3" key="1">
    <citation type="submission" date="2021-08" db="EMBL/GenBank/DDBJ databases">
        <authorList>
            <person name="Zhang D."/>
            <person name="Zhang A."/>
            <person name="Wang L."/>
        </authorList>
    </citation>
    <scope>NUCLEOTIDE SEQUENCE [LARGE SCALE GENOMIC DNA]</scope>
    <source>
        <strain evidence="2 3">WL0086</strain>
    </source>
</reference>
<proteinExistence type="predicted"/>
<dbReference type="Pfam" id="PF00248">
    <property type="entry name" value="Aldo_ket_red"/>
    <property type="match status" value="1"/>
</dbReference>
<dbReference type="EMBL" id="CP139781">
    <property type="protein sequence ID" value="WRQ86269.1"/>
    <property type="molecule type" value="Genomic_DNA"/>
</dbReference>
<dbReference type="InterPro" id="IPR053135">
    <property type="entry name" value="AKR2_Oxidoreductase"/>
</dbReference>
<sequence length="330" mass="36145">MQTRPFGNTGRAVGEIGLGTWQLGANWGDVSEEDAIETLRTAVEGGVTFLDTADVYGAGRSETIIGEFLSDHCDDPDDLFVATKLGRGSEPGWPLNFTRAAVREHTEESLERLGIDALDLTQLHCVPTEELKKGELFGWLDELKDEGKIKAYGASVESMEEALFCLEDGRVNSLQIIFNVLRQKPATVLFEKAKAANVGLIVRLPLNSGLLGGKMSKYTTFAADDHRNFNRDGQAFNVGETFGGLPFETGLEIIEELRPLVPEGYTMAEFALRWILDHDAVSVVIPGARNPAQVKSNLAAAALDPLSPELHEKLAEFYRAQVAEHIRGPY</sequence>
<dbReference type="Gene3D" id="3.20.20.100">
    <property type="entry name" value="NADP-dependent oxidoreductase domain"/>
    <property type="match status" value="1"/>
</dbReference>
<keyword evidence="3" id="KW-1185">Reference proteome</keyword>
<dbReference type="RefSeq" id="WP_221031198.1">
    <property type="nucleotide sequence ID" value="NZ_CP139781.1"/>
</dbReference>
<reference evidence="2 3" key="2">
    <citation type="submission" date="2023-12" db="EMBL/GenBank/DDBJ databases">
        <title>Description of an unclassified Opitutus bacterium of Verrucomicrobiota.</title>
        <authorList>
            <person name="Zhang D.-F."/>
        </authorList>
    </citation>
    <scope>NUCLEOTIDE SEQUENCE [LARGE SCALE GENOMIC DNA]</scope>
    <source>
        <strain evidence="2 3">WL0086</strain>
    </source>
</reference>
<dbReference type="PANTHER" id="PTHR43312:SF1">
    <property type="entry name" value="NADP-DEPENDENT OXIDOREDUCTASE DOMAIN-CONTAINING PROTEIN"/>
    <property type="match status" value="1"/>
</dbReference>